<dbReference type="eggNOG" id="COG0456">
    <property type="taxonomic scope" value="Bacteria"/>
</dbReference>
<dbReference type="Pfam" id="PF00583">
    <property type="entry name" value="Acetyltransf_1"/>
    <property type="match status" value="1"/>
</dbReference>
<dbReference type="Gene3D" id="3.40.630.30">
    <property type="match status" value="1"/>
</dbReference>
<reference evidence="7" key="2">
    <citation type="submission" date="2015-07" db="EMBL/GenBank/DDBJ databases">
        <authorList>
            <person name="Moine D."/>
            <person name="Kassam M."/>
        </authorList>
    </citation>
    <scope>NUCLEOTIDE SEQUENCE [LARGE SCALE GENOMIC DNA]</scope>
    <source>
        <strain evidence="7">LMG 26250</strain>
        <plasmid evidence="7">pCCO1</plasmid>
    </source>
</reference>
<dbReference type="RefSeq" id="WP_007679872.1">
    <property type="nucleotide sequence ID" value="NZ_CAKW01000131.1"/>
</dbReference>
<dbReference type="PATRIC" id="fig|1073999.7.peg.4251"/>
<protein>
    <submittedName>
        <fullName evidence="4 5">Acetyltransferase</fullName>
    </submittedName>
</protein>
<dbReference type="PANTHER" id="PTHR43800">
    <property type="entry name" value="PEPTIDYL-LYSINE N-ACETYLTRANSFERASE YJAB"/>
    <property type="match status" value="1"/>
</dbReference>
<proteinExistence type="predicted"/>
<dbReference type="OrthoDB" id="572496at2"/>
<dbReference type="CDD" id="cd04301">
    <property type="entry name" value="NAT_SF"/>
    <property type="match status" value="1"/>
</dbReference>
<accession>K8AEU0</accession>
<evidence type="ECO:0000313" key="4">
    <source>
        <dbReference type="EMBL" id="ALB64893.1"/>
    </source>
</evidence>
<reference evidence="5" key="1">
    <citation type="submission" date="2012-07" db="EMBL/GenBank/DDBJ databases">
        <authorList>
            <person name="Cummings C."/>
        </authorList>
    </citation>
    <scope>NUCLEOTIDE SEQUENCE</scope>
    <source>
        <strain evidence="5">1330</strain>
    </source>
</reference>
<dbReference type="Proteomes" id="UP000067320">
    <property type="component" value="Plasmid pCCO1"/>
</dbReference>
<dbReference type="KEGG" id="ccon:AFK62_20335"/>
<sequence length="173" mass="19248">MTFRIRKTADEEITQLGVIERSADSAFTTIPGLEWVATAGVQSDTLHHRLLAEGYSAVAVDEHDIPVGFINGDYVDDTLHILGVAVTREYQGQGMGKLLMADAIRCARERALHAVTLTTFRTVPWNQPFYERLGFDVIAQADLPAHLIRVLDDEAAHGFCRAARCAMRLKLRK</sequence>
<dbReference type="EMBL" id="CAKW01000131">
    <property type="protein sequence ID" value="CCJ74324.1"/>
    <property type="molecule type" value="Genomic_DNA"/>
</dbReference>
<dbReference type="PROSITE" id="PS51186">
    <property type="entry name" value="GNAT"/>
    <property type="match status" value="1"/>
</dbReference>
<gene>
    <name evidence="4" type="ORF">AFK62_20335</name>
    <name evidence="5" type="ORF">BN137_3722</name>
</gene>
<evidence type="ECO:0000259" key="3">
    <source>
        <dbReference type="PROSITE" id="PS51186"/>
    </source>
</evidence>
<dbReference type="InterPro" id="IPR016181">
    <property type="entry name" value="Acyl_CoA_acyltransferase"/>
</dbReference>
<dbReference type="GO" id="GO:0016747">
    <property type="term" value="F:acyltransferase activity, transferring groups other than amino-acyl groups"/>
    <property type="evidence" value="ECO:0007669"/>
    <property type="project" value="InterPro"/>
</dbReference>
<feature type="domain" description="N-acetyltransferase" evidence="3">
    <location>
        <begin position="18"/>
        <end position="154"/>
    </location>
</feature>
<geneLocation type="plasmid" evidence="4 7">
    <name>pCCO1</name>
</geneLocation>
<dbReference type="PANTHER" id="PTHR43800:SF1">
    <property type="entry name" value="PEPTIDYL-LYSINE N-ACETYLTRANSFERASE YJAB"/>
    <property type="match status" value="1"/>
</dbReference>
<dbReference type="InterPro" id="IPR000182">
    <property type="entry name" value="GNAT_dom"/>
</dbReference>
<keyword evidence="1 5" id="KW-0808">Transferase</keyword>
<name>K8AEU0_9ENTR</name>
<reference evidence="7" key="3">
    <citation type="submission" date="2015-09" db="EMBL/GenBank/DDBJ databases">
        <title>Cronobacter genome sequencing and assembly.</title>
        <authorList>
            <person name="Descombes P."/>
            <person name="Baert L."/>
            <person name="Ngom-Bru C."/>
            <person name="Barretto C."/>
        </authorList>
    </citation>
    <scope>NUCLEOTIDE SEQUENCE [LARGE SCALE GENOMIC DNA]</scope>
    <source>
        <strain evidence="7">LMG 26250</strain>
        <plasmid evidence="7">pCCO1</plasmid>
    </source>
</reference>
<evidence type="ECO:0000313" key="7">
    <source>
        <dbReference type="Proteomes" id="UP000067320"/>
    </source>
</evidence>
<keyword evidence="7" id="KW-1185">Reference proteome</keyword>
<keyword evidence="4" id="KW-0614">Plasmid</keyword>
<evidence type="ECO:0000313" key="6">
    <source>
        <dbReference type="Proteomes" id="UP000009340"/>
    </source>
</evidence>
<dbReference type="AlphaFoldDB" id="K8AEU0"/>
<evidence type="ECO:0000256" key="2">
    <source>
        <dbReference type="ARBA" id="ARBA00023315"/>
    </source>
</evidence>
<dbReference type="SUPFAM" id="SSF55729">
    <property type="entry name" value="Acyl-CoA N-acyltransferases (Nat)"/>
    <property type="match status" value="1"/>
</dbReference>
<evidence type="ECO:0000256" key="1">
    <source>
        <dbReference type="ARBA" id="ARBA00022679"/>
    </source>
</evidence>
<organism evidence="5 6">
    <name type="scientific">Cronobacter condimenti 1330</name>
    <dbReference type="NCBI Taxonomy" id="1073999"/>
    <lineage>
        <taxon>Bacteria</taxon>
        <taxon>Pseudomonadati</taxon>
        <taxon>Pseudomonadota</taxon>
        <taxon>Gammaproteobacteria</taxon>
        <taxon>Enterobacterales</taxon>
        <taxon>Enterobacteriaceae</taxon>
        <taxon>Cronobacter</taxon>
    </lineage>
</organism>
<keyword evidence="2" id="KW-0012">Acyltransferase</keyword>
<dbReference type="EMBL" id="CP012265">
    <property type="protein sequence ID" value="ALB64893.1"/>
    <property type="molecule type" value="Genomic_DNA"/>
</dbReference>
<reference evidence="4 7" key="4">
    <citation type="journal article" date="2016" name="Genome Announc.">
        <title>Fully Closed Genome Sequences of Five Type Strains of the Genus Cronobacter and One Cronobacter sakazakii Strain.</title>
        <authorList>
            <person name="Moine D."/>
            <person name="Kassam M."/>
            <person name="Baert L."/>
            <person name="Tang Y."/>
            <person name="Barretto C."/>
            <person name="Ngom Bru C."/>
            <person name="Klijn A."/>
            <person name="Descombes P."/>
        </authorList>
    </citation>
    <scope>NUCLEOTIDE SEQUENCE [LARGE SCALE GENOMIC DNA]</scope>
    <source>
        <strain evidence="4 7">LMG 26250</strain>
    </source>
</reference>
<dbReference type="Proteomes" id="UP000009340">
    <property type="component" value="Unassembled WGS sequence"/>
</dbReference>
<evidence type="ECO:0000313" key="5">
    <source>
        <dbReference type="EMBL" id="CCJ74324.1"/>
    </source>
</evidence>